<dbReference type="InterPro" id="IPR000697">
    <property type="entry name" value="WH1/EVH1_dom"/>
</dbReference>
<feature type="compositionally biased region" description="Pro residues" evidence="2">
    <location>
        <begin position="348"/>
        <end position="372"/>
    </location>
</feature>
<accession>A0A1G4K958</accession>
<dbReference type="Pfam" id="PF02205">
    <property type="entry name" value="WH2"/>
    <property type="match status" value="1"/>
</dbReference>
<feature type="domain" description="WH2" evidence="4">
    <location>
        <begin position="543"/>
        <end position="563"/>
    </location>
</feature>
<dbReference type="Proteomes" id="UP000191024">
    <property type="component" value="Chromosome G"/>
</dbReference>
<dbReference type="InterPro" id="IPR033927">
    <property type="entry name" value="WASPfam_EVH1"/>
</dbReference>
<feature type="compositionally biased region" description="Pro residues" evidence="2">
    <location>
        <begin position="174"/>
        <end position="190"/>
    </location>
</feature>
<dbReference type="FunFam" id="2.30.29.30:FF:000281">
    <property type="entry name" value="Actin associated protein"/>
    <property type="match status" value="1"/>
</dbReference>
<protein>
    <submittedName>
        <fullName evidence="5">LAMI_0G06194g1_1</fullName>
    </submittedName>
</protein>
<dbReference type="GO" id="GO:0030479">
    <property type="term" value="C:actin cortical patch"/>
    <property type="evidence" value="ECO:0007669"/>
    <property type="project" value="UniProtKB-ARBA"/>
</dbReference>
<evidence type="ECO:0000259" key="4">
    <source>
        <dbReference type="PROSITE" id="PS51082"/>
    </source>
</evidence>
<feature type="compositionally biased region" description="Polar residues" evidence="2">
    <location>
        <begin position="293"/>
        <end position="312"/>
    </location>
</feature>
<feature type="compositionally biased region" description="Pro residues" evidence="2">
    <location>
        <begin position="448"/>
        <end position="457"/>
    </location>
</feature>
<feature type="compositionally biased region" description="Low complexity" evidence="2">
    <location>
        <begin position="499"/>
        <end position="509"/>
    </location>
</feature>
<dbReference type="SMART" id="SM00461">
    <property type="entry name" value="WH1"/>
    <property type="match status" value="1"/>
</dbReference>
<proteinExistence type="predicted"/>
<dbReference type="STRING" id="1230905.A0A1G4K958"/>
<feature type="compositionally biased region" description="Polar residues" evidence="2">
    <location>
        <begin position="522"/>
        <end position="538"/>
    </location>
</feature>
<dbReference type="InterPro" id="IPR003124">
    <property type="entry name" value="WH2_dom"/>
</dbReference>
<dbReference type="GO" id="GO:0045010">
    <property type="term" value="P:actin nucleation"/>
    <property type="evidence" value="ECO:0007669"/>
    <property type="project" value="UniProtKB-ARBA"/>
</dbReference>
<feature type="compositionally biased region" description="Pro residues" evidence="2">
    <location>
        <begin position="393"/>
        <end position="411"/>
    </location>
</feature>
<dbReference type="GO" id="GO:0003779">
    <property type="term" value="F:actin binding"/>
    <property type="evidence" value="ECO:0007669"/>
    <property type="project" value="InterPro"/>
</dbReference>
<keyword evidence="1" id="KW-0597">Phosphoprotein</keyword>
<dbReference type="Pfam" id="PF00568">
    <property type="entry name" value="WH1"/>
    <property type="match status" value="1"/>
</dbReference>
<dbReference type="PROSITE" id="PS51082">
    <property type="entry name" value="WH2"/>
    <property type="match status" value="1"/>
</dbReference>
<evidence type="ECO:0000256" key="1">
    <source>
        <dbReference type="ARBA" id="ARBA00022553"/>
    </source>
</evidence>
<reference evidence="5 6" key="1">
    <citation type="submission" date="2016-03" db="EMBL/GenBank/DDBJ databases">
        <authorList>
            <person name="Devillers H."/>
        </authorList>
    </citation>
    <scope>NUCLEOTIDE SEQUENCE [LARGE SCALE GENOMIC DNA]</scope>
    <source>
        <strain evidence="5">CBS 11717</strain>
    </source>
</reference>
<feature type="compositionally biased region" description="Pro residues" evidence="2">
    <location>
        <begin position="472"/>
        <end position="498"/>
    </location>
</feature>
<dbReference type="PROSITE" id="PS50229">
    <property type="entry name" value="WH1"/>
    <property type="match status" value="1"/>
</dbReference>
<feature type="compositionally biased region" description="Low complexity" evidence="2">
    <location>
        <begin position="191"/>
        <end position="223"/>
    </location>
</feature>
<keyword evidence="6" id="KW-1185">Reference proteome</keyword>
<dbReference type="SMART" id="SM00246">
    <property type="entry name" value="WH2"/>
    <property type="match status" value="1"/>
</dbReference>
<dbReference type="AlphaFoldDB" id="A0A1G4K958"/>
<name>A0A1G4K958_9SACH</name>
<dbReference type="EMBL" id="LT598469">
    <property type="protein sequence ID" value="SCV00611.1"/>
    <property type="molecule type" value="Genomic_DNA"/>
</dbReference>
<feature type="region of interest" description="Disordered" evidence="2">
    <location>
        <begin position="557"/>
        <end position="603"/>
    </location>
</feature>
<dbReference type="OrthoDB" id="8963340at2759"/>
<feature type="domain" description="WH1" evidence="3">
    <location>
        <begin position="16"/>
        <end position="127"/>
    </location>
</feature>
<organism evidence="5 6">
    <name type="scientific">Lachancea mirantina</name>
    <dbReference type="NCBI Taxonomy" id="1230905"/>
    <lineage>
        <taxon>Eukaryota</taxon>
        <taxon>Fungi</taxon>
        <taxon>Dikarya</taxon>
        <taxon>Ascomycota</taxon>
        <taxon>Saccharomycotina</taxon>
        <taxon>Saccharomycetes</taxon>
        <taxon>Saccharomycetales</taxon>
        <taxon>Saccharomycetaceae</taxon>
        <taxon>Lachancea</taxon>
    </lineage>
</organism>
<gene>
    <name evidence="5" type="ORF">LAMI_0G06194G</name>
</gene>
<feature type="compositionally biased region" description="Low complexity" evidence="2">
    <location>
        <begin position="412"/>
        <end position="421"/>
    </location>
</feature>
<dbReference type="CDD" id="cd01205">
    <property type="entry name" value="EVH1_WASP-like"/>
    <property type="match status" value="1"/>
</dbReference>
<feature type="compositionally biased region" description="Pro residues" evidence="2">
    <location>
        <begin position="313"/>
        <end position="329"/>
    </location>
</feature>
<feature type="compositionally biased region" description="Low complexity" evidence="2">
    <location>
        <begin position="430"/>
        <end position="442"/>
    </location>
</feature>
<feature type="compositionally biased region" description="Low complexity" evidence="2">
    <location>
        <begin position="582"/>
        <end position="595"/>
    </location>
</feature>
<evidence type="ECO:0000313" key="5">
    <source>
        <dbReference type="EMBL" id="SCV00611.1"/>
    </source>
</evidence>
<dbReference type="InterPro" id="IPR011993">
    <property type="entry name" value="PH-like_dom_sf"/>
</dbReference>
<evidence type="ECO:0000256" key="2">
    <source>
        <dbReference type="SAM" id="MobiDB-lite"/>
    </source>
</evidence>
<feature type="region of interest" description="Disordered" evidence="2">
    <location>
        <begin position="172"/>
        <end position="544"/>
    </location>
</feature>
<sequence length="632" mass="66089">MGLLNSSDKEKIKRALPKASNKIIDVAVARLYIAYPDAQSWQYTGLSGAIVLVDDIVGHTFFLKLVDIHGHRSVIWDQELYANFEYHQDRTFFHTFETEDCYAGLLFEDLDEASHFLKRVQKREKYGSKKTITNKNAIALAKKIETEEQQTVVHGPRGESLIADQRQRYKYENAPPPTTKKAPPPPPPGAAAPAYSPSPFNANDDSSSFSDTNSAFTSFSNTPAPVAHDRPKHDLPPAPATPAPPAAPAPPVAPVSPAQDGGHTKYRLPPPPAHYATSDSTASNPVPQPAGAHSNNSFPFPIPQTNQTSQNPFPIPLPPQTSAPPPTFPHPSNAGNAQPRFDNGRPLPSIPPRNPAPLPPPRRGAAPPPPPRRSTTRGPPVAPPIMTHTTGRPGPPPPPRRGAAPPPPPRSSRPSVPQRSVPQPPPAPNAHPALNPMAPAMPNGSQAIPPPPPPPHPHTSFPQNDVPSAFASPPPTSFSMPPPMATGNAAPPPPPPPLAAVAPASSTAAAPPPPPPFLAVPQSATSPAQATGGRSSEATGDAGRDALLASIRGAGGITSLRKVDKSQLDKPSALLQEARGEPSTTSSSSAPPAVNGAGGAGGSLADALAAALNQRKSKVAQGGDDYDNGDDW</sequence>
<feature type="compositionally biased region" description="Pro residues" evidence="2">
    <location>
        <begin position="236"/>
        <end position="254"/>
    </location>
</feature>
<dbReference type="GO" id="GO:0071933">
    <property type="term" value="F:Arp2/3 complex binding"/>
    <property type="evidence" value="ECO:0007669"/>
    <property type="project" value="UniProtKB-ARBA"/>
</dbReference>
<dbReference type="SUPFAM" id="SSF50729">
    <property type="entry name" value="PH domain-like"/>
    <property type="match status" value="1"/>
</dbReference>
<dbReference type="Gene3D" id="2.30.29.30">
    <property type="entry name" value="Pleckstrin-homology domain (PH domain)/Phosphotyrosine-binding domain (PTB)"/>
    <property type="match status" value="1"/>
</dbReference>
<evidence type="ECO:0000313" key="6">
    <source>
        <dbReference type="Proteomes" id="UP000191024"/>
    </source>
</evidence>
<evidence type="ECO:0000259" key="3">
    <source>
        <dbReference type="PROSITE" id="PS50229"/>
    </source>
</evidence>